<gene>
    <name evidence="2" type="ORF">GCM10010394_20750</name>
</gene>
<organism evidence="2 3">
    <name type="scientific">Streptomyces crystallinus</name>
    <dbReference type="NCBI Taxonomy" id="68191"/>
    <lineage>
        <taxon>Bacteria</taxon>
        <taxon>Bacillati</taxon>
        <taxon>Actinomycetota</taxon>
        <taxon>Actinomycetes</taxon>
        <taxon>Kitasatosporales</taxon>
        <taxon>Streptomycetaceae</taxon>
        <taxon>Streptomyces</taxon>
    </lineage>
</organism>
<dbReference type="EMBL" id="BAAACA010000012">
    <property type="protein sequence ID" value="GAA0591288.1"/>
    <property type="molecule type" value="Genomic_DNA"/>
</dbReference>
<name>A0ABP3QID0_9ACTN</name>
<evidence type="ECO:0000256" key="1">
    <source>
        <dbReference type="SAM" id="MobiDB-lite"/>
    </source>
</evidence>
<reference evidence="3" key="1">
    <citation type="journal article" date="2019" name="Int. J. Syst. Evol. Microbiol.">
        <title>The Global Catalogue of Microorganisms (GCM) 10K type strain sequencing project: providing services to taxonomists for standard genome sequencing and annotation.</title>
        <authorList>
            <consortium name="The Broad Institute Genomics Platform"/>
            <consortium name="The Broad Institute Genome Sequencing Center for Infectious Disease"/>
            <person name="Wu L."/>
            <person name="Ma J."/>
        </authorList>
    </citation>
    <scope>NUCLEOTIDE SEQUENCE [LARGE SCALE GENOMIC DNA]</scope>
    <source>
        <strain evidence="3">JCM 5067</strain>
    </source>
</reference>
<sequence length="84" mass="8844">MHPVAVGGGLDGFGERRVPYHRVQQTVQAHEGLPSRGEGNAKGPTRQTGRGFPAYDVGVTPAREASHGARVARITPLAVFLSKG</sequence>
<proteinExistence type="predicted"/>
<evidence type="ECO:0000313" key="3">
    <source>
        <dbReference type="Proteomes" id="UP001500668"/>
    </source>
</evidence>
<keyword evidence="3" id="KW-1185">Reference proteome</keyword>
<dbReference type="Proteomes" id="UP001500668">
    <property type="component" value="Unassembled WGS sequence"/>
</dbReference>
<accession>A0ABP3QID0</accession>
<evidence type="ECO:0000313" key="2">
    <source>
        <dbReference type="EMBL" id="GAA0591288.1"/>
    </source>
</evidence>
<protein>
    <submittedName>
        <fullName evidence="2">Uncharacterized protein</fullName>
    </submittedName>
</protein>
<feature type="region of interest" description="Disordered" evidence="1">
    <location>
        <begin position="27"/>
        <end position="57"/>
    </location>
</feature>
<comment type="caution">
    <text evidence="2">The sequence shown here is derived from an EMBL/GenBank/DDBJ whole genome shotgun (WGS) entry which is preliminary data.</text>
</comment>